<feature type="domain" description="Coenzyme Q-binding protein COQ10 START" evidence="3">
    <location>
        <begin position="71"/>
        <end position="185"/>
    </location>
</feature>
<dbReference type="HOGENOM" id="CLU_079860_0_1_5"/>
<keyword evidence="2" id="KW-1133">Transmembrane helix</keyword>
<evidence type="ECO:0000256" key="2">
    <source>
        <dbReference type="SAM" id="Phobius"/>
    </source>
</evidence>
<dbReference type="PANTHER" id="PTHR33824">
    <property type="entry name" value="POLYKETIDE CYCLASE/DEHYDRASE AND LIPID TRANSPORT SUPERFAMILY PROTEIN"/>
    <property type="match status" value="1"/>
</dbReference>
<gene>
    <name evidence="4" type="ordered locus">Meso_3684</name>
</gene>
<dbReference type="eggNOG" id="COG5637">
    <property type="taxonomic scope" value="Bacteria"/>
</dbReference>
<feature type="transmembrane region" description="Helical" evidence="2">
    <location>
        <begin position="12"/>
        <end position="31"/>
    </location>
</feature>
<dbReference type="SUPFAM" id="SSF55961">
    <property type="entry name" value="Bet v1-like"/>
    <property type="match status" value="1"/>
</dbReference>
<evidence type="ECO:0000259" key="3">
    <source>
        <dbReference type="Pfam" id="PF03364"/>
    </source>
</evidence>
<name>Q11C23_CHESB</name>
<dbReference type="KEGG" id="mes:Meso_3684"/>
<organism evidence="4">
    <name type="scientific">Chelativorans sp. (strain BNC1)</name>
    <dbReference type="NCBI Taxonomy" id="266779"/>
    <lineage>
        <taxon>Bacteria</taxon>
        <taxon>Pseudomonadati</taxon>
        <taxon>Pseudomonadota</taxon>
        <taxon>Alphaproteobacteria</taxon>
        <taxon>Hyphomicrobiales</taxon>
        <taxon>Phyllobacteriaceae</taxon>
        <taxon>Chelativorans</taxon>
    </lineage>
</organism>
<keyword evidence="2" id="KW-0472">Membrane</keyword>
<dbReference type="PANTHER" id="PTHR33824:SF7">
    <property type="entry name" value="POLYKETIDE CYCLASE_DEHYDRASE AND LIPID TRANSPORT SUPERFAMILY PROTEIN"/>
    <property type="match status" value="1"/>
</dbReference>
<dbReference type="STRING" id="266779.Meso_3684"/>
<evidence type="ECO:0000313" key="4">
    <source>
        <dbReference type="EMBL" id="ABG65052.1"/>
    </source>
</evidence>
<dbReference type="EMBL" id="CP000390">
    <property type="protein sequence ID" value="ABG65052.1"/>
    <property type="molecule type" value="Genomic_DNA"/>
</dbReference>
<dbReference type="InterPro" id="IPR047137">
    <property type="entry name" value="ORF3"/>
</dbReference>
<dbReference type="Gene3D" id="3.30.530.20">
    <property type="match status" value="1"/>
</dbReference>
<dbReference type="Pfam" id="PF03364">
    <property type="entry name" value="Polyketide_cyc"/>
    <property type="match status" value="1"/>
</dbReference>
<dbReference type="CDD" id="cd07817">
    <property type="entry name" value="SRPBCC_8"/>
    <property type="match status" value="1"/>
</dbReference>
<dbReference type="InterPro" id="IPR005031">
    <property type="entry name" value="COQ10_START"/>
</dbReference>
<evidence type="ECO:0000256" key="1">
    <source>
        <dbReference type="ARBA" id="ARBA00008918"/>
    </source>
</evidence>
<sequence precursor="true">MRHRHHNHGTGRAIAAGMLGAAAGAVVLMAARSMMRNNYPTGPEDSPRHAWRRGASSRWREGAVVGRSITVNAPREEVYSRWRDFTTFPNFMENVVSVTPLDQTRSRWVVEGPAGSTIEFETRITEDRPNELIAWESDEDAEVRNSGRVTFRDAPGGRGTEIEAVIAYDPPGGAVGRMAAKLFQKEPGIQAKRELRRFKQLMETGEIATAASGSAAPST</sequence>
<proteinExistence type="inferred from homology"/>
<reference evidence="4" key="1">
    <citation type="submission" date="2006-06" db="EMBL/GenBank/DDBJ databases">
        <title>Complete sequence of chromosome of Chelativorans sp. BNC1.</title>
        <authorList>
            <consortium name="US DOE Joint Genome Institute"/>
            <person name="Copeland A."/>
            <person name="Lucas S."/>
            <person name="Lapidus A."/>
            <person name="Barry K."/>
            <person name="Detter J.C."/>
            <person name="Glavina del Rio T."/>
            <person name="Hammon N."/>
            <person name="Israni S."/>
            <person name="Dalin E."/>
            <person name="Tice H."/>
            <person name="Pitluck S."/>
            <person name="Chertkov O."/>
            <person name="Brettin T."/>
            <person name="Bruce D."/>
            <person name="Han C."/>
            <person name="Tapia R."/>
            <person name="Gilna P."/>
            <person name="Schmutz J."/>
            <person name="Larimer F."/>
            <person name="Land M."/>
            <person name="Hauser L."/>
            <person name="Kyrpides N."/>
            <person name="Mikhailova N."/>
            <person name="Richardson P."/>
        </authorList>
    </citation>
    <scope>NUCLEOTIDE SEQUENCE</scope>
    <source>
        <strain evidence="4">BNC1</strain>
    </source>
</reference>
<accession>Q11C23</accession>
<dbReference type="InterPro" id="IPR023393">
    <property type="entry name" value="START-like_dom_sf"/>
</dbReference>
<keyword evidence="2" id="KW-0812">Transmembrane</keyword>
<comment type="similarity">
    <text evidence="1">Belongs to the ribosome association toxin RatA family.</text>
</comment>
<protein>
    <submittedName>
        <fullName evidence="4">Cyclase/dehydrase</fullName>
    </submittedName>
</protein>
<dbReference type="AlphaFoldDB" id="Q11C23"/>